<evidence type="ECO:0000256" key="7">
    <source>
        <dbReference type="RuleBase" id="RU363137"/>
    </source>
</evidence>
<dbReference type="OrthoDB" id="782264at2759"/>
<organism evidence="9 10">
    <name type="scientific">Dichanthelium oligosanthes</name>
    <dbReference type="NCBI Taxonomy" id="888268"/>
    <lineage>
        <taxon>Eukaryota</taxon>
        <taxon>Viridiplantae</taxon>
        <taxon>Streptophyta</taxon>
        <taxon>Embryophyta</taxon>
        <taxon>Tracheophyta</taxon>
        <taxon>Spermatophyta</taxon>
        <taxon>Magnoliopsida</taxon>
        <taxon>Liliopsida</taxon>
        <taxon>Poales</taxon>
        <taxon>Poaceae</taxon>
        <taxon>PACMAD clade</taxon>
        <taxon>Panicoideae</taxon>
        <taxon>Panicodae</taxon>
        <taxon>Paniceae</taxon>
        <taxon>Dichantheliinae</taxon>
        <taxon>Dichanthelium</taxon>
    </lineage>
</organism>
<feature type="compositionally biased region" description="Low complexity" evidence="8">
    <location>
        <begin position="66"/>
        <end position="80"/>
    </location>
</feature>
<keyword evidence="10" id="KW-1185">Reference proteome</keyword>
<dbReference type="Proteomes" id="UP000095767">
    <property type="component" value="Unassembled WGS sequence"/>
</dbReference>
<comment type="caution">
    <text evidence="9">The sequence shown here is derived from an EMBL/GenBank/DDBJ whole genome shotgun (WGS) entry which is preliminary data.</text>
</comment>
<feature type="region of interest" description="Disordered" evidence="8">
    <location>
        <begin position="182"/>
        <end position="213"/>
    </location>
</feature>
<evidence type="ECO:0000256" key="5">
    <source>
        <dbReference type="ARBA" id="ARBA00023176"/>
    </source>
</evidence>
<feature type="region of interest" description="Disordered" evidence="8">
    <location>
        <begin position="28"/>
        <end position="99"/>
    </location>
</feature>
<feature type="compositionally biased region" description="Pro residues" evidence="8">
    <location>
        <begin position="228"/>
        <end position="238"/>
    </location>
</feature>
<evidence type="ECO:0000256" key="4">
    <source>
        <dbReference type="ARBA" id="ARBA00023136"/>
    </source>
</evidence>
<comment type="function">
    <text evidence="1 7">Clathrin is the major protein of the polyhedral coat of coated pits and vesicles.</text>
</comment>
<dbReference type="InterPro" id="IPR000996">
    <property type="entry name" value="Clathrin_L-chain"/>
</dbReference>
<dbReference type="PANTHER" id="PTHR10639">
    <property type="entry name" value="CLATHRIN LIGHT CHAIN"/>
    <property type="match status" value="1"/>
</dbReference>
<feature type="region of interest" description="Disordered" evidence="8">
    <location>
        <begin position="225"/>
        <end position="273"/>
    </location>
</feature>
<dbReference type="GO" id="GO:0005198">
    <property type="term" value="F:structural molecule activity"/>
    <property type="evidence" value="ECO:0007669"/>
    <property type="project" value="InterPro"/>
</dbReference>
<proteinExistence type="inferred from homology"/>
<keyword evidence="4 7" id="KW-0472">Membrane</keyword>
<feature type="non-terminal residue" evidence="9">
    <location>
        <position position="1"/>
    </location>
</feature>
<keyword evidence="5 7" id="KW-0168">Coated pit</keyword>
<evidence type="ECO:0000256" key="8">
    <source>
        <dbReference type="SAM" id="MobiDB-lite"/>
    </source>
</evidence>
<comment type="similarity">
    <text evidence="3 7">Belongs to the clathrin light chain family.</text>
</comment>
<gene>
    <name evidence="9" type="ORF">BAE44_0001654</name>
</gene>
<name>A0A1E5WIV2_9POAL</name>
<feature type="compositionally biased region" description="Low complexity" evidence="8">
    <location>
        <begin position="239"/>
        <end position="270"/>
    </location>
</feature>
<evidence type="ECO:0000313" key="10">
    <source>
        <dbReference type="Proteomes" id="UP000095767"/>
    </source>
</evidence>
<comment type="subcellular location">
    <subcellularLocation>
        <location evidence="2 7">Cytoplasmic vesicle membrane</location>
        <topology evidence="2 7">Peripheral membrane protein</topology>
        <orientation evidence="2 7">Cytoplasmic side</orientation>
    </subcellularLocation>
    <subcellularLocation>
        <location evidence="7">Membrane</location>
        <location evidence="7">Coated pit</location>
        <topology evidence="7">Peripheral membrane protein</topology>
        <orientation evidence="7">Cytoplasmic side</orientation>
    </subcellularLocation>
    <text evidence="7">Cytoplasmic face of coated pits and vesicles.</text>
</comment>
<accession>A0A1E5WIV2</accession>
<dbReference type="GO" id="GO:0030130">
    <property type="term" value="C:clathrin coat of trans-Golgi network vesicle"/>
    <property type="evidence" value="ECO:0007669"/>
    <property type="project" value="InterPro"/>
</dbReference>
<keyword evidence="6 7" id="KW-0968">Cytoplasmic vesicle</keyword>
<dbReference type="GO" id="GO:0030132">
    <property type="term" value="C:clathrin coat of coated pit"/>
    <property type="evidence" value="ECO:0007669"/>
    <property type="project" value="InterPro"/>
</dbReference>
<evidence type="ECO:0000313" key="9">
    <source>
        <dbReference type="EMBL" id="OEL37327.1"/>
    </source>
</evidence>
<dbReference type="GO" id="GO:0006886">
    <property type="term" value="P:intracellular protein transport"/>
    <property type="evidence" value="ECO:0007669"/>
    <property type="project" value="InterPro"/>
</dbReference>
<feature type="compositionally biased region" description="Basic and acidic residues" evidence="8">
    <location>
        <begin position="182"/>
        <end position="197"/>
    </location>
</feature>
<reference evidence="9 10" key="1">
    <citation type="submission" date="2016-09" db="EMBL/GenBank/DDBJ databases">
        <title>The draft genome of Dichanthelium oligosanthes: A C3 panicoid grass species.</title>
        <authorList>
            <person name="Studer A.J."/>
            <person name="Schnable J.C."/>
            <person name="Brutnell T.P."/>
        </authorList>
    </citation>
    <scope>NUCLEOTIDE SEQUENCE [LARGE SCALE GENOMIC DNA]</scope>
    <source>
        <strain evidence="10">cv. Kellogg 1175</strain>
        <tissue evidence="9">Leaf</tissue>
    </source>
</reference>
<dbReference type="Pfam" id="PF01086">
    <property type="entry name" value="Clathrin_lg_ch"/>
    <property type="match status" value="1"/>
</dbReference>
<dbReference type="GO" id="GO:0072583">
    <property type="term" value="P:clathrin-dependent endocytosis"/>
    <property type="evidence" value="ECO:0007669"/>
    <property type="project" value="TreeGrafter"/>
</dbReference>
<evidence type="ECO:0000256" key="6">
    <source>
        <dbReference type="ARBA" id="ARBA00023329"/>
    </source>
</evidence>
<dbReference type="EMBL" id="LWDX02005926">
    <property type="protein sequence ID" value="OEL37327.1"/>
    <property type="molecule type" value="Genomic_DNA"/>
</dbReference>
<sequence length="296" mass="31402">SSPAAAPFHDDAFLHFDASAAAADVHASADGFPASPDPYAFRSDAPSPFGMPQANGGLHDDPFAAPPADSDPFAAPPADSHGGPILPPPTEMGRDEGSLLREWRRQNAILLEEKEKNEKELRSQIILDAEEFKKDFVEKRKLNVETSKGQNRDREKEKFHAGADKQYWKAISELIPHEIANIEKRGARKDKEKEKKPGIVVIQGPKPGKPTDMSRMRQILLKLKHTPPPHMKPPPPPAAATGKDGAPAVAGKDGAPAAAAKDGAKPAAPANGTVPEMEKAAVAAAPAPATEPIAAA</sequence>
<dbReference type="STRING" id="888268.A0A1E5WIV2"/>
<dbReference type="PANTHER" id="PTHR10639:SF7">
    <property type="entry name" value="CLATHRIN LIGHT CHAIN"/>
    <property type="match status" value="1"/>
</dbReference>
<dbReference type="AlphaFoldDB" id="A0A1E5WIV2"/>
<evidence type="ECO:0000256" key="1">
    <source>
        <dbReference type="ARBA" id="ARBA00003913"/>
    </source>
</evidence>
<evidence type="ECO:0000256" key="2">
    <source>
        <dbReference type="ARBA" id="ARBA00004180"/>
    </source>
</evidence>
<dbReference type="GO" id="GO:0032050">
    <property type="term" value="F:clathrin heavy chain binding"/>
    <property type="evidence" value="ECO:0007669"/>
    <property type="project" value="TreeGrafter"/>
</dbReference>
<protein>
    <recommendedName>
        <fullName evidence="7">Clathrin light chain</fullName>
    </recommendedName>
</protein>
<evidence type="ECO:0000256" key="3">
    <source>
        <dbReference type="ARBA" id="ARBA00005263"/>
    </source>
</evidence>